<organism evidence="3 4">
    <name type="scientific">Cyprinus carpio carpio</name>
    <dbReference type="NCBI Taxonomy" id="630221"/>
    <lineage>
        <taxon>Eukaryota</taxon>
        <taxon>Metazoa</taxon>
        <taxon>Chordata</taxon>
        <taxon>Craniata</taxon>
        <taxon>Vertebrata</taxon>
        <taxon>Euteleostomi</taxon>
        <taxon>Actinopterygii</taxon>
        <taxon>Neopterygii</taxon>
        <taxon>Teleostei</taxon>
        <taxon>Ostariophysi</taxon>
        <taxon>Cypriniformes</taxon>
        <taxon>Cyprinidae</taxon>
        <taxon>Cyprininae</taxon>
        <taxon>Cyprinus</taxon>
    </lineage>
</organism>
<dbReference type="AlphaFoldDB" id="A0A9J8AEH3"/>
<dbReference type="SMART" id="SM00597">
    <property type="entry name" value="ZnF_TTF"/>
    <property type="match status" value="1"/>
</dbReference>
<protein>
    <recommendedName>
        <fullName evidence="2">TTF-type domain-containing protein</fullName>
    </recommendedName>
</protein>
<accession>A0A9J8AEH3</accession>
<feature type="compositionally biased region" description="Polar residues" evidence="1">
    <location>
        <begin position="10"/>
        <end position="21"/>
    </location>
</feature>
<evidence type="ECO:0000256" key="1">
    <source>
        <dbReference type="SAM" id="MobiDB-lite"/>
    </source>
</evidence>
<name>A0A9J8AEH3_CYPCA</name>
<keyword evidence="4" id="KW-1185">Reference proteome</keyword>
<dbReference type="Pfam" id="PF14291">
    <property type="entry name" value="DUF4371"/>
    <property type="match status" value="1"/>
</dbReference>
<feature type="domain" description="TTF-type" evidence="2">
    <location>
        <begin position="105"/>
        <end position="188"/>
    </location>
</feature>
<dbReference type="InterPro" id="IPR025398">
    <property type="entry name" value="DUF4371"/>
</dbReference>
<dbReference type="PANTHER" id="PTHR45749">
    <property type="match status" value="1"/>
</dbReference>
<sequence>MVSTLHDEPTTSPATHMSPQISDIEDEDLFASTSPQHELSEMPGAEPPLSPTGEDEPLSTDPANWPSHLTDRIRTELVRRGPSKVPPGFVFRRNESDGRSCHHQYFKKTLVSGEKMARSLLIYSIKNNSLFCFCCKLFPKRNINLTSAGMANWKHASNYLTSHENSTEHLNCMKAWKELSVRLKSGTTIDKQEMALLEAERVRWRAVLTRLTAIVQSLAIRNLALRGHTETLLHSYLGHHVQNELIDLLSSKIISAIVDDIKQAKFFSIILDCTPVISHTEQLSVVIRVVSLMEKPHIREHFMGFLEADESTGQHLESMILTRLEELGIPFEDCRGLSYDNGANMKGKNKGVQARLLEKNP</sequence>
<reference evidence="3" key="2">
    <citation type="submission" date="2025-09" db="UniProtKB">
        <authorList>
            <consortium name="Ensembl"/>
        </authorList>
    </citation>
    <scope>IDENTIFICATION</scope>
</reference>
<evidence type="ECO:0000313" key="3">
    <source>
        <dbReference type="Ensembl" id="ENSCCRP00000140986.1"/>
    </source>
</evidence>
<dbReference type="Ensembl" id="ENSCCRT00000139573.1">
    <property type="protein sequence ID" value="ENSCCRP00000140986.1"/>
    <property type="gene ID" value="ENSCCRG00000063582.1"/>
</dbReference>
<dbReference type="Proteomes" id="UP001108240">
    <property type="component" value="Unplaced"/>
</dbReference>
<reference evidence="3" key="1">
    <citation type="submission" date="2025-08" db="UniProtKB">
        <authorList>
            <consortium name="Ensembl"/>
        </authorList>
    </citation>
    <scope>IDENTIFICATION</scope>
</reference>
<evidence type="ECO:0000259" key="2">
    <source>
        <dbReference type="SMART" id="SM00597"/>
    </source>
</evidence>
<evidence type="ECO:0000313" key="4">
    <source>
        <dbReference type="Proteomes" id="UP001108240"/>
    </source>
</evidence>
<proteinExistence type="predicted"/>
<dbReference type="PANTHER" id="PTHR45749:SF35">
    <property type="entry name" value="AC-LIKE TRANSPOSASE-RELATED"/>
    <property type="match status" value="1"/>
</dbReference>
<dbReference type="InterPro" id="IPR006580">
    <property type="entry name" value="Znf_TTF"/>
</dbReference>
<dbReference type="GeneTree" id="ENSGT00940000154356"/>
<feature type="region of interest" description="Disordered" evidence="1">
    <location>
        <begin position="1"/>
        <end position="67"/>
    </location>
</feature>